<reference evidence="2 4" key="2">
    <citation type="submission" date="2019-02" db="EMBL/GenBank/DDBJ databases">
        <title>Comparative genomic analysis of the Hafnia genus genomes.</title>
        <authorList>
            <person name="Zhiqiu Y."/>
            <person name="Chao Y."/>
            <person name="Yuhui D."/>
            <person name="Di H."/>
            <person name="Bin L."/>
        </authorList>
    </citation>
    <scope>NUCLEOTIDE SEQUENCE [LARGE SCALE GENOMIC DNA]</scope>
    <source>
        <strain evidence="2 4">PCM_1210</strain>
    </source>
</reference>
<reference evidence="1 3" key="1">
    <citation type="submission" date="2016-09" db="EMBL/GenBank/DDBJ databases">
        <authorList>
            <person name="Capua I."/>
            <person name="De Benedictis P."/>
            <person name="Joannis T."/>
            <person name="Lombin L.H."/>
            <person name="Cattoli G."/>
        </authorList>
    </citation>
    <scope>NUCLEOTIDE SEQUENCE [LARGE SCALE GENOMIC DNA]</scope>
    <source>
        <strain evidence="1 3">GB001</strain>
    </source>
</reference>
<evidence type="ECO:0000313" key="3">
    <source>
        <dbReference type="Proteomes" id="UP000094844"/>
    </source>
</evidence>
<proteinExistence type="predicted"/>
<dbReference type="Gene3D" id="1.10.3210.10">
    <property type="entry name" value="Hypothetical protein af1432"/>
    <property type="match status" value="1"/>
</dbReference>
<organism evidence="1 3">
    <name type="scientific">Hafnia alvei</name>
    <dbReference type="NCBI Taxonomy" id="569"/>
    <lineage>
        <taxon>Bacteria</taxon>
        <taxon>Pseudomonadati</taxon>
        <taxon>Pseudomonadota</taxon>
        <taxon>Gammaproteobacteria</taxon>
        <taxon>Enterobacterales</taxon>
        <taxon>Hafniaceae</taxon>
        <taxon>Hafnia</taxon>
    </lineage>
</organism>
<dbReference type="AlphaFoldDB" id="A0A1C6Z546"/>
<dbReference type="Proteomes" id="UP000094844">
    <property type="component" value="Unassembled WGS sequence"/>
</dbReference>
<dbReference type="EMBL" id="FMIQ01000068">
    <property type="protein sequence ID" value="SCM54236.1"/>
    <property type="molecule type" value="Genomic_DNA"/>
</dbReference>
<name>A0A1C6Z546_HAFAL</name>
<dbReference type="GO" id="GO:0016787">
    <property type="term" value="F:hydrolase activity"/>
    <property type="evidence" value="ECO:0007669"/>
    <property type="project" value="UniProtKB-KW"/>
</dbReference>
<evidence type="ECO:0000313" key="4">
    <source>
        <dbReference type="Proteomes" id="UP000291600"/>
    </source>
</evidence>
<dbReference type="EMBL" id="SITJ01000066">
    <property type="protein sequence ID" value="TBL67838.1"/>
    <property type="molecule type" value="Genomic_DNA"/>
</dbReference>
<keyword evidence="2" id="KW-0378">Hydrolase</keyword>
<evidence type="ECO:0000313" key="1">
    <source>
        <dbReference type="EMBL" id="SCM54236.1"/>
    </source>
</evidence>
<dbReference type="Proteomes" id="UP000291600">
    <property type="component" value="Unassembled WGS sequence"/>
</dbReference>
<protein>
    <submittedName>
        <fullName evidence="2">HD family hydrolase</fullName>
    </submittedName>
</protein>
<accession>A0A1C6Z546</accession>
<dbReference type="SUPFAM" id="SSF109604">
    <property type="entry name" value="HD-domain/PDEase-like"/>
    <property type="match status" value="1"/>
</dbReference>
<sequence>MNSPYIITFSGKAFNLIEPQREQIVIEDIAHALARENRFNGHTKAAYSVAQHCYHASFCVPPEFALEALMHDAAEAYIKDMPSPIKLLLPDYRALEQRVEMAICERFGLPLALSSCVKYADLIMLASEKRDLGIVDENPWPLLNGIPFVDFTIEPMTAEVAEHLFMGRYVELTELCK</sequence>
<evidence type="ECO:0000313" key="2">
    <source>
        <dbReference type="EMBL" id="TBL67838.1"/>
    </source>
</evidence>
<dbReference type="RefSeq" id="WP_072309946.1">
    <property type="nucleotide sequence ID" value="NZ_FMIQ01000068.1"/>
</dbReference>
<dbReference type="OrthoDB" id="1099791at2"/>
<gene>
    <name evidence="1" type="ORF">BN1044_03735</name>
    <name evidence="2" type="ORF">EYY96_09770</name>
</gene>